<evidence type="ECO:0000313" key="1">
    <source>
        <dbReference type="EMBL" id="VDP74543.1"/>
    </source>
</evidence>
<sequence length="226" mass="25410">MAYSGALGISHDVKNLKSEKTDEDISDIPTFTLQPDGRLLLSKRLAYSDMISPTPNSFPKRYRRPDRLLIRVSDKGPTPEQSVTSLQIFYYDPIDTIHNTYSEDHFHMVNAKSDANRNSEYASVHQNKETSKNSIGKSEIHTDSLISCKKNNNGDIRLDSTLSSCSKNDESQIITGSQNKIFSDFGINTINCRSLSPTYIVRAYDHINVVPSNDPHTNTIMSSKFD</sequence>
<protein>
    <submittedName>
        <fullName evidence="1">Uncharacterized protein</fullName>
    </submittedName>
</protein>
<organism evidence="1 2">
    <name type="scientific">Schistosoma mattheei</name>
    <dbReference type="NCBI Taxonomy" id="31246"/>
    <lineage>
        <taxon>Eukaryota</taxon>
        <taxon>Metazoa</taxon>
        <taxon>Spiralia</taxon>
        <taxon>Lophotrochozoa</taxon>
        <taxon>Platyhelminthes</taxon>
        <taxon>Trematoda</taxon>
        <taxon>Digenea</taxon>
        <taxon>Strigeidida</taxon>
        <taxon>Schistosomatoidea</taxon>
        <taxon>Schistosomatidae</taxon>
        <taxon>Schistosoma</taxon>
    </lineage>
</organism>
<gene>
    <name evidence="1" type="ORF">SMTD_LOCUS17554</name>
</gene>
<reference evidence="1 2" key="1">
    <citation type="submission" date="2018-11" db="EMBL/GenBank/DDBJ databases">
        <authorList>
            <consortium name="Pathogen Informatics"/>
        </authorList>
    </citation>
    <scope>NUCLEOTIDE SEQUENCE [LARGE SCALE GENOMIC DNA]</scope>
    <source>
        <strain>Denwood</strain>
        <strain evidence="2">Zambia</strain>
    </source>
</reference>
<accession>A0A183PT68</accession>
<dbReference type="AlphaFoldDB" id="A0A183PT68"/>
<keyword evidence="2" id="KW-1185">Reference proteome</keyword>
<dbReference type="EMBL" id="UZAL01038917">
    <property type="protein sequence ID" value="VDP74543.1"/>
    <property type="molecule type" value="Genomic_DNA"/>
</dbReference>
<name>A0A183PT68_9TREM</name>
<proteinExistence type="predicted"/>
<dbReference type="Proteomes" id="UP000269396">
    <property type="component" value="Unassembled WGS sequence"/>
</dbReference>
<evidence type="ECO:0000313" key="2">
    <source>
        <dbReference type="Proteomes" id="UP000269396"/>
    </source>
</evidence>